<comment type="caution">
    <text evidence="2">The sequence shown here is derived from an EMBL/GenBank/DDBJ whole genome shotgun (WGS) entry which is preliminary data.</text>
</comment>
<organism evidence="2 3">
    <name type="scientific">Anisodus tanguticus</name>
    <dbReference type="NCBI Taxonomy" id="243964"/>
    <lineage>
        <taxon>Eukaryota</taxon>
        <taxon>Viridiplantae</taxon>
        <taxon>Streptophyta</taxon>
        <taxon>Embryophyta</taxon>
        <taxon>Tracheophyta</taxon>
        <taxon>Spermatophyta</taxon>
        <taxon>Magnoliopsida</taxon>
        <taxon>eudicotyledons</taxon>
        <taxon>Gunneridae</taxon>
        <taxon>Pentapetalae</taxon>
        <taxon>asterids</taxon>
        <taxon>lamiids</taxon>
        <taxon>Solanales</taxon>
        <taxon>Solanaceae</taxon>
        <taxon>Solanoideae</taxon>
        <taxon>Hyoscyameae</taxon>
        <taxon>Anisodus</taxon>
    </lineage>
</organism>
<name>A0AAE1SRH6_9SOLA</name>
<feature type="compositionally biased region" description="Basic residues" evidence="1">
    <location>
        <begin position="1"/>
        <end position="16"/>
    </location>
</feature>
<dbReference type="AlphaFoldDB" id="A0AAE1SRH6"/>
<sequence length="443" mass="48272">MPSGAKKRRAAKRKKQEKALAKQTDGFTSVSIVKSSIPIEKLVQGADLREANNTTGVPENYTTASVDENAIQENNEDPLLVVTSNKDNAVSKGEPLVESSENLKGNESCGVVCNDTIKETELLTVSPEQNFVQVHDLLSDAPKPEEMLEKLYDLLSVDDTTQDYDKNTGELPVGSRGEADEVEVLASSVGRVLEEVKRLIGENEVSMVKVTTNEDNEMSKDETVLSHNAGCIIESTSKCHELISVGSPEGKVDTAPLVSLIVMSKDSTNEAENTLKLNELLSVVPPEEIPETTLMLSNVCKEIESTSMFHYQSIEAAEGTKDTAQPVSDKDGVCSSKGGITSCFSPFIINEQEMQAVPTSTVSSATENQVYFACPVHCNSKCSFPKWLRGQSDVEITARMESLKLSVVELKGAVHTLKEDLQKTLDRLDAMRLYAFLLAIVTF</sequence>
<dbReference type="Proteomes" id="UP001291623">
    <property type="component" value="Unassembled WGS sequence"/>
</dbReference>
<gene>
    <name evidence="2" type="ORF">RND71_004734</name>
</gene>
<protein>
    <submittedName>
        <fullName evidence="2">Uncharacterized protein</fullName>
    </submittedName>
</protein>
<accession>A0AAE1SRH6</accession>
<dbReference type="EMBL" id="JAVYJV010000003">
    <property type="protein sequence ID" value="KAK4374057.1"/>
    <property type="molecule type" value="Genomic_DNA"/>
</dbReference>
<evidence type="ECO:0000313" key="2">
    <source>
        <dbReference type="EMBL" id="KAK4374057.1"/>
    </source>
</evidence>
<keyword evidence="3" id="KW-1185">Reference proteome</keyword>
<evidence type="ECO:0000256" key="1">
    <source>
        <dbReference type="SAM" id="MobiDB-lite"/>
    </source>
</evidence>
<feature type="region of interest" description="Disordered" evidence="1">
    <location>
        <begin position="1"/>
        <end position="22"/>
    </location>
</feature>
<reference evidence="2" key="1">
    <citation type="submission" date="2023-12" db="EMBL/GenBank/DDBJ databases">
        <title>Genome assembly of Anisodus tanguticus.</title>
        <authorList>
            <person name="Wang Y.-J."/>
        </authorList>
    </citation>
    <scope>NUCLEOTIDE SEQUENCE</scope>
    <source>
        <strain evidence="2">KB-2021</strain>
        <tissue evidence="2">Leaf</tissue>
    </source>
</reference>
<evidence type="ECO:0000313" key="3">
    <source>
        <dbReference type="Proteomes" id="UP001291623"/>
    </source>
</evidence>
<proteinExistence type="predicted"/>